<feature type="compositionally biased region" description="Basic and acidic residues" evidence="1">
    <location>
        <begin position="473"/>
        <end position="486"/>
    </location>
</feature>
<keyword evidence="2" id="KW-1133">Transmembrane helix</keyword>
<evidence type="ECO:0000256" key="1">
    <source>
        <dbReference type="SAM" id="MobiDB-lite"/>
    </source>
</evidence>
<sequence>MSLDITTDFGRKRMPRDDDSELLKALERLRLEQAETNARLQQILVPLASISRCASAALRYVQQLAESCTSVVSLLEDCSRALRVVQLHTLRIMELLAANATSATYQGLLDEYDHHVERGMHVAEAACLLTSVTIGLPYRWQTCRTSPSWLWGLSSNMSLLSRLSDCWGLRMQRPQQATWYLGFIASLGTSAPVALVQGWSAAFAATRLSARRGAAPAAVAEAWSRWPRWSRSSWSSLWSRSWLWSLWGVGFREAPVLICRARLTGGVLLGSLVLAVWSLLRLYSGVACHRQEPPASASSLAAASVSCNKTVRTWLQMPWQELLSALYLKAQQTAKYPFSGAASAVAEVAHVRAKNGSRMLPSRMLLMAMWRRSTWLVLSHSPAWLMALAAMGGSASSWLALQLTWHVGLPFAIVALVLMADEGPAAGGDAGADTVTAIGATCTGVKPSAYSTRTIAHERMRGAQDERVEEELDAHHGTARRSHDAPPHAMSPDQGDNGLVLVTPAATSHSKGFGTSKRSKGSNNTDLTILKRAVQEPRSEQRAQQPSYLVPRLTDGCMKQPPRNRSSDEAAQVDDEVYEESYAVPQENCGFGCGLLGFRLNSRSTKRSGSGSAPGYRLSRHLRHSSVNSLGDGAGASDGNNASISVGVNSCRKPVPSATRTRLPSATTATATVELSGANPGSGGSLKQPELSTVATTMPENVQFLQHSKESRCGPILNNVANEAISVDRRTSWAWPVLAAAWLYVFPVVLGTLPVLPFRWVWDRMMAPVLLTICFALAVVTLMRFMVTLPMKPGVAPDGIISSSGGNVPSSNTER</sequence>
<feature type="compositionally biased region" description="Polar residues" evidence="1">
    <location>
        <begin position="658"/>
        <end position="673"/>
    </location>
</feature>
<evidence type="ECO:0000313" key="5">
    <source>
        <dbReference type="Proteomes" id="UP000747110"/>
    </source>
</evidence>
<keyword evidence="2" id="KW-0812">Transmembrane</keyword>
<accession>A0A8J4FL20</accession>
<feature type="transmembrane region" description="Helical" evidence="2">
    <location>
        <begin position="733"/>
        <end position="753"/>
    </location>
</feature>
<feature type="region of interest" description="Disordered" evidence="1">
    <location>
        <begin position="653"/>
        <end position="689"/>
    </location>
</feature>
<name>A0A8J4FL20_9CHLO</name>
<proteinExistence type="predicted"/>
<evidence type="ECO:0000313" key="3">
    <source>
        <dbReference type="EMBL" id="GIL78487.1"/>
    </source>
</evidence>
<dbReference type="Proteomes" id="UP000722791">
    <property type="component" value="Unassembled WGS sequence"/>
</dbReference>
<dbReference type="EMBL" id="BNCQ01000082">
    <property type="protein sequence ID" value="GIM16644.1"/>
    <property type="molecule type" value="Genomic_DNA"/>
</dbReference>
<dbReference type="AlphaFoldDB" id="A0A8J4FL20"/>
<comment type="caution">
    <text evidence="3">The sequence shown here is derived from an EMBL/GenBank/DDBJ whole genome shotgun (WGS) entry which is preliminary data.</text>
</comment>
<dbReference type="Proteomes" id="UP000747110">
    <property type="component" value="Unassembled WGS sequence"/>
</dbReference>
<protein>
    <submittedName>
        <fullName evidence="3">Uncharacterized protein</fullName>
    </submittedName>
</protein>
<keyword evidence="5" id="KW-1185">Reference proteome</keyword>
<organism evidence="3 5">
    <name type="scientific">Volvox reticuliferus</name>
    <dbReference type="NCBI Taxonomy" id="1737510"/>
    <lineage>
        <taxon>Eukaryota</taxon>
        <taxon>Viridiplantae</taxon>
        <taxon>Chlorophyta</taxon>
        <taxon>core chlorophytes</taxon>
        <taxon>Chlorophyceae</taxon>
        <taxon>CS clade</taxon>
        <taxon>Chlamydomonadales</taxon>
        <taxon>Volvocaceae</taxon>
        <taxon>Volvox</taxon>
    </lineage>
</organism>
<feature type="transmembrane region" description="Helical" evidence="2">
    <location>
        <begin position="765"/>
        <end position="787"/>
    </location>
</feature>
<dbReference type="EMBL" id="BNCP01000013">
    <property type="protein sequence ID" value="GIL78487.1"/>
    <property type="molecule type" value="Genomic_DNA"/>
</dbReference>
<evidence type="ECO:0000256" key="2">
    <source>
        <dbReference type="SAM" id="Phobius"/>
    </source>
</evidence>
<keyword evidence="2" id="KW-0472">Membrane</keyword>
<evidence type="ECO:0000313" key="4">
    <source>
        <dbReference type="EMBL" id="GIM16644.1"/>
    </source>
</evidence>
<feature type="region of interest" description="Disordered" evidence="1">
    <location>
        <begin position="459"/>
        <end position="571"/>
    </location>
</feature>
<gene>
    <name evidence="3" type="ORF">Vretifemale_7843</name>
    <name evidence="4" type="ORF">Vretimale_19245</name>
</gene>
<reference evidence="3" key="1">
    <citation type="journal article" date="2021" name="Proc. Natl. Acad. Sci. U.S.A.">
        <title>Three genomes in the algal genus Volvox reveal the fate of a haploid sex-determining region after a transition to homothallism.</title>
        <authorList>
            <person name="Yamamoto K."/>
            <person name="Hamaji T."/>
            <person name="Kawai-Toyooka H."/>
            <person name="Matsuzaki R."/>
            <person name="Takahashi F."/>
            <person name="Nishimura Y."/>
            <person name="Kawachi M."/>
            <person name="Noguchi H."/>
            <person name="Minakuchi Y."/>
            <person name="Umen J.G."/>
            <person name="Toyoda A."/>
            <person name="Nozaki H."/>
        </authorList>
    </citation>
    <scope>NUCLEOTIDE SEQUENCE</scope>
    <source>
        <strain evidence="4">NIES-3785</strain>
        <strain evidence="3">NIES-3786</strain>
    </source>
</reference>